<dbReference type="GO" id="GO:0016020">
    <property type="term" value="C:membrane"/>
    <property type="evidence" value="ECO:0007669"/>
    <property type="project" value="UniProtKB-SubCell"/>
</dbReference>
<feature type="compositionally biased region" description="Basic and acidic residues" evidence="5">
    <location>
        <begin position="28"/>
        <end position="38"/>
    </location>
</feature>
<feature type="compositionally biased region" description="Low complexity" evidence="5">
    <location>
        <begin position="1"/>
        <end position="24"/>
    </location>
</feature>
<keyword evidence="3 6" id="KW-1133">Transmembrane helix</keyword>
<comment type="subcellular location">
    <subcellularLocation>
        <location evidence="1">Membrane</location>
        <topology evidence="1">Multi-pass membrane protein</topology>
    </subcellularLocation>
</comment>
<protein>
    <recommendedName>
        <fullName evidence="7">Major facilitator superfamily (MFS) profile domain-containing protein</fullName>
    </recommendedName>
</protein>
<proteinExistence type="predicted"/>
<feature type="transmembrane region" description="Helical" evidence="6">
    <location>
        <begin position="166"/>
        <end position="189"/>
    </location>
</feature>
<feature type="region of interest" description="Disordered" evidence="5">
    <location>
        <begin position="1"/>
        <end position="45"/>
    </location>
</feature>
<dbReference type="PROSITE" id="PS50850">
    <property type="entry name" value="MFS"/>
    <property type="match status" value="1"/>
</dbReference>
<evidence type="ECO:0000256" key="2">
    <source>
        <dbReference type="ARBA" id="ARBA00022692"/>
    </source>
</evidence>
<reference evidence="8 9" key="1">
    <citation type="journal article" date="2018" name="PLoS Genet.">
        <title>Repeat elements organise 3D genome structure and mediate transcription in the filamentous fungus Epichloe festucae.</title>
        <authorList>
            <person name="Winter D.J."/>
            <person name="Ganley A.R.D."/>
            <person name="Young C.A."/>
            <person name="Liachko I."/>
            <person name="Schardl C.L."/>
            <person name="Dupont P.Y."/>
            <person name="Berry D."/>
            <person name="Ram A."/>
            <person name="Scott B."/>
            <person name="Cox M.P."/>
        </authorList>
    </citation>
    <scope>NUCLEOTIDE SEQUENCE [LARGE SCALE GENOMIC DNA]</scope>
    <source>
        <strain evidence="8 9">Fl1</strain>
    </source>
</reference>
<feature type="transmembrane region" description="Helical" evidence="6">
    <location>
        <begin position="435"/>
        <end position="463"/>
    </location>
</feature>
<evidence type="ECO:0000256" key="3">
    <source>
        <dbReference type="ARBA" id="ARBA00022989"/>
    </source>
</evidence>
<dbReference type="OrthoDB" id="5086884at2759"/>
<keyword evidence="2 6" id="KW-0812">Transmembrane</keyword>
<dbReference type="InterPro" id="IPR020846">
    <property type="entry name" value="MFS_dom"/>
</dbReference>
<feature type="transmembrane region" description="Helical" evidence="6">
    <location>
        <begin position="475"/>
        <end position="493"/>
    </location>
</feature>
<dbReference type="AlphaFoldDB" id="A0A7S9PV56"/>
<evidence type="ECO:0000313" key="8">
    <source>
        <dbReference type="EMBL" id="QPG98951.1"/>
    </source>
</evidence>
<keyword evidence="4 6" id="KW-0472">Membrane</keyword>
<feature type="transmembrane region" description="Helical" evidence="6">
    <location>
        <begin position="270"/>
        <end position="288"/>
    </location>
</feature>
<keyword evidence="9" id="KW-1185">Reference proteome</keyword>
<dbReference type="EMBL" id="CP031387">
    <property type="protein sequence ID" value="QPG98951.1"/>
    <property type="molecule type" value="Genomic_DNA"/>
</dbReference>
<dbReference type="InterPro" id="IPR011701">
    <property type="entry name" value="MFS"/>
</dbReference>
<dbReference type="Gene3D" id="1.20.1250.20">
    <property type="entry name" value="MFS general substrate transporter like domains"/>
    <property type="match status" value="1"/>
</dbReference>
<feature type="transmembrane region" description="Helical" evidence="6">
    <location>
        <begin position="376"/>
        <end position="397"/>
    </location>
</feature>
<feature type="transmembrane region" description="Helical" evidence="6">
    <location>
        <begin position="75"/>
        <end position="99"/>
    </location>
</feature>
<evidence type="ECO:0000256" key="5">
    <source>
        <dbReference type="SAM" id="MobiDB-lite"/>
    </source>
</evidence>
<accession>A0A7S9PV56</accession>
<dbReference type="InterPro" id="IPR036259">
    <property type="entry name" value="MFS_trans_sf"/>
</dbReference>
<dbReference type="SUPFAM" id="SSF103473">
    <property type="entry name" value="MFS general substrate transporter"/>
    <property type="match status" value="1"/>
</dbReference>
<dbReference type="PANTHER" id="PTHR42718:SF11">
    <property type="entry name" value="MAJOR FACILITATOR SUPERFAMILY (MFS) PROFILE DOMAIN-CONTAINING PROTEIN"/>
    <property type="match status" value="1"/>
</dbReference>
<feature type="transmembrane region" description="Helical" evidence="6">
    <location>
        <begin position="525"/>
        <end position="544"/>
    </location>
</feature>
<feature type="transmembrane region" description="Helical" evidence="6">
    <location>
        <begin position="201"/>
        <end position="220"/>
    </location>
</feature>
<feature type="domain" description="Major facilitator superfamily (MFS) profile" evidence="7">
    <location>
        <begin position="77"/>
        <end position="549"/>
    </location>
</feature>
<organism evidence="8 9">
    <name type="scientific">Epichloe festucae (strain Fl1)</name>
    <dbReference type="NCBI Taxonomy" id="877507"/>
    <lineage>
        <taxon>Eukaryota</taxon>
        <taxon>Fungi</taxon>
        <taxon>Dikarya</taxon>
        <taxon>Ascomycota</taxon>
        <taxon>Pezizomycotina</taxon>
        <taxon>Sordariomycetes</taxon>
        <taxon>Hypocreomycetidae</taxon>
        <taxon>Hypocreales</taxon>
        <taxon>Clavicipitaceae</taxon>
        <taxon>Epichloe</taxon>
    </lineage>
</organism>
<evidence type="ECO:0000256" key="4">
    <source>
        <dbReference type="ARBA" id="ARBA00023136"/>
    </source>
</evidence>
<feature type="transmembrane region" description="Helical" evidence="6">
    <location>
        <begin position="142"/>
        <end position="160"/>
    </location>
</feature>
<dbReference type="PANTHER" id="PTHR42718">
    <property type="entry name" value="MAJOR FACILITATOR SUPERFAMILY MULTIDRUG TRANSPORTER MFSC"/>
    <property type="match status" value="1"/>
</dbReference>
<evidence type="ECO:0000313" key="9">
    <source>
        <dbReference type="Proteomes" id="UP000594364"/>
    </source>
</evidence>
<feature type="transmembrane region" description="Helical" evidence="6">
    <location>
        <begin position="232"/>
        <end position="250"/>
    </location>
</feature>
<dbReference type="GO" id="GO:0022857">
    <property type="term" value="F:transmembrane transporter activity"/>
    <property type="evidence" value="ECO:0007669"/>
    <property type="project" value="InterPro"/>
</dbReference>
<feature type="transmembrane region" description="Helical" evidence="6">
    <location>
        <begin position="342"/>
        <end position="364"/>
    </location>
</feature>
<dbReference type="Pfam" id="PF07690">
    <property type="entry name" value="MFS_1"/>
    <property type="match status" value="1"/>
</dbReference>
<sequence>MAKSSAASTLAPSSAALGASTPTPSLQPRDDQDDRTEKASVNGDMMVPPKFLDKATIERLGRQRPDSLPSRASEAFFVFTIVMSMMMSEYFIGGFNIVLPPIADALGIPASSRTWPAGVTNLTTAALLQPLARLCDLYGGRAVFLGGHAWLVVWSLVGGFSQNTTMLIVCRAMQGIGSAAFLPAGLAILSQTYRPGPRKNLVFAVYGAFACIGFYFGIFVGAVTAEYLDWRWYFWVGAIVGLIIAISACISIPSPTGNSGDVDPGAKMDWLGVVTIVPGLVLVVFAFTDGYHAPDGWKTPYIHVSLVLGILFLAAAVYVQGWVSTQPLLPPDLFKAKYMKRLMAALFLSYGVFGLYLFYASFYIQSVMHIRPILTAAWFTPLAVGGMVLAIAGGLVLHIIPNKVLMIISSLGFVLSVLLFALIPDPATSGRSTGFVYWAYVFPAMICGTIGVDITFNVTNIFITTAMPRRHQAAAGGLINSLLYLGIAFWLGIADLAVSATVQSRGGGGSGGRDNVDDDRQRYQIGFWTGLGLAIASLALVLTVKMGSAEASLTADEKAELEVATAAGTGQS</sequence>
<name>A0A7S9PV56_EPIFF</name>
<gene>
    <name evidence="8" type="ORF">C2857_000488</name>
</gene>
<feature type="transmembrane region" description="Helical" evidence="6">
    <location>
        <begin position="404"/>
        <end position="423"/>
    </location>
</feature>
<evidence type="ECO:0000256" key="1">
    <source>
        <dbReference type="ARBA" id="ARBA00004141"/>
    </source>
</evidence>
<evidence type="ECO:0000259" key="7">
    <source>
        <dbReference type="PROSITE" id="PS50850"/>
    </source>
</evidence>
<dbReference type="Gene3D" id="1.20.1720.10">
    <property type="entry name" value="Multidrug resistance protein D"/>
    <property type="match status" value="1"/>
</dbReference>
<dbReference type="Proteomes" id="UP000594364">
    <property type="component" value="Chromosome 3"/>
</dbReference>
<evidence type="ECO:0000256" key="6">
    <source>
        <dbReference type="SAM" id="Phobius"/>
    </source>
</evidence>
<feature type="transmembrane region" description="Helical" evidence="6">
    <location>
        <begin position="300"/>
        <end position="321"/>
    </location>
</feature>